<name>A0A2D0ZMA7_9CAUD</name>
<dbReference type="Gene3D" id="3.60.21.10">
    <property type="match status" value="1"/>
</dbReference>
<dbReference type="Pfam" id="PF00149">
    <property type="entry name" value="Metallophos"/>
    <property type="match status" value="1"/>
</dbReference>
<keyword evidence="3" id="KW-1185">Reference proteome</keyword>
<protein>
    <submittedName>
        <fullName evidence="2">Metallophosphoesterase</fullName>
    </submittedName>
</protein>
<accession>A0A2D0ZMA7</accession>
<dbReference type="InterPro" id="IPR004843">
    <property type="entry name" value="Calcineurin-like_PHP"/>
</dbReference>
<gene>
    <name evidence="2" type="ORF">SEA_TRINA_195</name>
</gene>
<organism evidence="2 3">
    <name type="scientific">Rhodococcus phage Trina</name>
    <dbReference type="NCBI Taxonomy" id="2027905"/>
    <lineage>
        <taxon>Viruses</taxon>
        <taxon>Duplodnaviria</taxon>
        <taxon>Heunggongvirae</taxon>
        <taxon>Uroviricota</taxon>
        <taxon>Caudoviricetes</taxon>
        <taxon>Trinavirus</taxon>
        <taxon>Trinavirus trina</taxon>
    </lineage>
</organism>
<dbReference type="OrthoDB" id="5519at10239"/>
<proteinExistence type="predicted"/>
<sequence>MIDDFNFKQIAFCGDWHANRQFALDMIDSFNRYGIKAIVQLGDFGYKYKSNYLNDMQEKLEKYDMFLFFVDGNHEEFPKLYSYPIIDGVRMVRDRIVHLPRGLRWTWNGYKFLALGGAPSIDKDYRVVGKSWWIEEQISFNEADRAMQGGTVDVMLTHDCPTGVDIPGITKTAAHGWPEHALKVSEAHRDLVRMVVDEVKPKKLLHGHYHRRYDGLLVGEDYKTEIVGLDADIGRWIDNFIVWNPDE</sequence>
<dbReference type="InterPro" id="IPR029052">
    <property type="entry name" value="Metallo-depent_PP-like"/>
</dbReference>
<evidence type="ECO:0000313" key="3">
    <source>
        <dbReference type="Proteomes" id="UP000231419"/>
    </source>
</evidence>
<dbReference type="Proteomes" id="UP000231419">
    <property type="component" value="Segment"/>
</dbReference>
<reference evidence="3" key="1">
    <citation type="submission" date="2017-08" db="EMBL/GenBank/DDBJ databases">
        <authorList>
            <person name="de Groot N.N."/>
        </authorList>
    </citation>
    <scope>NUCLEOTIDE SEQUENCE [LARGE SCALE GENOMIC DNA]</scope>
</reference>
<evidence type="ECO:0000259" key="1">
    <source>
        <dbReference type="Pfam" id="PF00149"/>
    </source>
</evidence>
<dbReference type="EMBL" id="MF668286">
    <property type="protein sequence ID" value="ASZ74975.1"/>
    <property type="molecule type" value="Genomic_DNA"/>
</dbReference>
<dbReference type="SUPFAM" id="SSF56300">
    <property type="entry name" value="Metallo-dependent phosphatases"/>
    <property type="match status" value="1"/>
</dbReference>
<feature type="domain" description="Calcineurin-like phosphoesterase" evidence="1">
    <location>
        <begin position="10"/>
        <end position="211"/>
    </location>
</feature>
<evidence type="ECO:0000313" key="2">
    <source>
        <dbReference type="EMBL" id="ASZ74975.1"/>
    </source>
</evidence>
<dbReference type="GO" id="GO:0016787">
    <property type="term" value="F:hydrolase activity"/>
    <property type="evidence" value="ECO:0007669"/>
    <property type="project" value="InterPro"/>
</dbReference>